<reference evidence="2 3" key="1">
    <citation type="submission" date="2020-11" db="EMBL/GenBank/DDBJ databases">
        <title>Pseudonocardia abyssalis sp. nov. and Pseudonocardia oceani sp. nov., description and phylogenomic analysis of two novel actinomycetes isolated from the deep Southern Ocean.</title>
        <authorList>
            <person name="Parra J."/>
        </authorList>
    </citation>
    <scope>NUCLEOTIDE SEQUENCE [LARGE SCALE GENOMIC DNA]</scope>
    <source>
        <strain evidence="2 3">KRD-168</strain>
    </source>
</reference>
<dbReference type="EMBL" id="JADQDK010000001">
    <property type="protein sequence ID" value="MBW0132821.1"/>
    <property type="molecule type" value="Genomic_DNA"/>
</dbReference>
<dbReference type="RefSeq" id="WP_218603434.1">
    <property type="nucleotide sequence ID" value="NZ_JADQDJ010000129.1"/>
</dbReference>
<accession>A0ABS6ULM3</accession>
<dbReference type="Proteomes" id="UP000694287">
    <property type="component" value="Unassembled WGS sequence"/>
</dbReference>
<evidence type="ECO:0000256" key="1">
    <source>
        <dbReference type="SAM" id="Phobius"/>
    </source>
</evidence>
<keyword evidence="3" id="KW-1185">Reference proteome</keyword>
<gene>
    <name evidence="2" type="ORF">I4I81_00925</name>
</gene>
<comment type="caution">
    <text evidence="2">The sequence shown here is derived from an EMBL/GenBank/DDBJ whole genome shotgun (WGS) entry which is preliminary data.</text>
</comment>
<keyword evidence="1" id="KW-0812">Transmembrane</keyword>
<protein>
    <submittedName>
        <fullName evidence="2">Uncharacterized protein</fullName>
    </submittedName>
</protein>
<feature type="transmembrane region" description="Helical" evidence="1">
    <location>
        <begin position="38"/>
        <end position="56"/>
    </location>
</feature>
<proteinExistence type="predicted"/>
<sequence>MGGHRGTEYRLIMLVICGVCALGPLSAAFPIVEHYANIGLGLLLAIGGLAWVFRAVRREVRIRARLRALDGRDPARQNQTAVAAVHPANGGRW</sequence>
<feature type="transmembrane region" description="Helical" evidence="1">
    <location>
        <begin position="12"/>
        <end position="32"/>
    </location>
</feature>
<keyword evidence="1" id="KW-0472">Membrane</keyword>
<keyword evidence="1" id="KW-1133">Transmembrane helix</keyword>
<organism evidence="2 3">
    <name type="scientific">Pseudonocardia abyssalis</name>
    <dbReference type="NCBI Taxonomy" id="2792008"/>
    <lineage>
        <taxon>Bacteria</taxon>
        <taxon>Bacillati</taxon>
        <taxon>Actinomycetota</taxon>
        <taxon>Actinomycetes</taxon>
        <taxon>Pseudonocardiales</taxon>
        <taxon>Pseudonocardiaceae</taxon>
        <taxon>Pseudonocardia</taxon>
    </lineage>
</organism>
<evidence type="ECO:0000313" key="3">
    <source>
        <dbReference type="Proteomes" id="UP000694287"/>
    </source>
</evidence>
<name>A0ABS6ULM3_9PSEU</name>
<evidence type="ECO:0000313" key="2">
    <source>
        <dbReference type="EMBL" id="MBW0132821.1"/>
    </source>
</evidence>